<evidence type="ECO:0000256" key="4">
    <source>
        <dbReference type="ARBA" id="ARBA00023029"/>
    </source>
</evidence>
<feature type="domain" description="DNA topoisomerase IB N-terminal" evidence="8">
    <location>
        <begin position="21"/>
        <end position="69"/>
    </location>
</feature>
<accession>A0AAE3GHY1</accession>
<sequence length="338" mass="38022">MRLIRSDTATPGIRRLRKGRGFHYLNPDGTPVSDPEVLDRVRQLAIPPAWRRVWISPDERGHIQAVGRDDAGRRQYIYHEQWRRSRDEEKYDRVVRLAARLPEVRAQIDADLGRAGLGCVRVLAAGIRMLDRGVFRVGGEEYAEEHGTRGAATLLREHVSVRRGELFFRYPAKGGIERSLRLRDPRLAAVVGALRRARTGSDRLLVYRTQDGWREVRAEDINARFKELAGAEYSAKDLRTWNATVLAAVAFAGHDTPSSKRGLARVEREVVSEVADQLGNTPAVARRSYVDPRVLRAFAAGRTIRRTLARAGEEGLAGEESRTLIERAVVRLLSRPTG</sequence>
<keyword evidence="6" id="KW-0413">Isomerase</keyword>
<evidence type="ECO:0000256" key="1">
    <source>
        <dbReference type="ARBA" id="ARBA00000213"/>
    </source>
</evidence>
<dbReference type="Gene3D" id="3.90.15.10">
    <property type="entry name" value="Topoisomerase I, Chain A, domain 3"/>
    <property type="match status" value="1"/>
</dbReference>
<dbReference type="GO" id="GO:0006265">
    <property type="term" value="P:DNA topological change"/>
    <property type="evidence" value="ECO:0007669"/>
    <property type="project" value="InterPro"/>
</dbReference>
<dbReference type="SUPFAM" id="SSF55869">
    <property type="entry name" value="DNA topoisomerase I domain"/>
    <property type="match status" value="1"/>
</dbReference>
<comment type="caution">
    <text evidence="9">The sequence shown here is derived from an EMBL/GenBank/DDBJ whole genome shotgun (WGS) entry which is preliminary data.</text>
</comment>
<keyword evidence="5" id="KW-0238">DNA-binding</keyword>
<evidence type="ECO:0000259" key="7">
    <source>
        <dbReference type="Pfam" id="PF01028"/>
    </source>
</evidence>
<organism evidence="9 10">
    <name type="scientific">Goodfellowiella coeruleoviolacea</name>
    <dbReference type="NCBI Taxonomy" id="334858"/>
    <lineage>
        <taxon>Bacteria</taxon>
        <taxon>Bacillati</taxon>
        <taxon>Actinomycetota</taxon>
        <taxon>Actinomycetes</taxon>
        <taxon>Pseudonocardiales</taxon>
        <taxon>Pseudonocardiaceae</taxon>
        <taxon>Goodfellowiella</taxon>
    </lineage>
</organism>
<evidence type="ECO:0000256" key="5">
    <source>
        <dbReference type="ARBA" id="ARBA00023125"/>
    </source>
</evidence>
<evidence type="ECO:0000256" key="2">
    <source>
        <dbReference type="ARBA" id="ARBA00006645"/>
    </source>
</evidence>
<proteinExistence type="inferred from homology"/>
<dbReference type="InterPro" id="IPR014711">
    <property type="entry name" value="TopoI_cat_a-hlx-sub_euk"/>
</dbReference>
<dbReference type="InterPro" id="IPR013500">
    <property type="entry name" value="TopoI_cat_euk"/>
</dbReference>
<dbReference type="GO" id="GO:0003917">
    <property type="term" value="F:DNA topoisomerase type I (single strand cut, ATP-independent) activity"/>
    <property type="evidence" value="ECO:0007669"/>
    <property type="project" value="UniProtKB-EC"/>
</dbReference>
<dbReference type="GO" id="GO:0003677">
    <property type="term" value="F:DNA binding"/>
    <property type="evidence" value="ECO:0007669"/>
    <property type="project" value="UniProtKB-KW"/>
</dbReference>
<dbReference type="Gene3D" id="3.30.66.10">
    <property type="entry name" value="DNA topoisomerase I domain"/>
    <property type="match status" value="1"/>
</dbReference>
<dbReference type="InterPro" id="IPR001631">
    <property type="entry name" value="TopoI"/>
</dbReference>
<reference evidence="9" key="1">
    <citation type="submission" date="2022-06" db="EMBL/GenBank/DDBJ databases">
        <title>Genomic Encyclopedia of Archaeal and Bacterial Type Strains, Phase II (KMG-II): from individual species to whole genera.</title>
        <authorList>
            <person name="Goeker M."/>
        </authorList>
    </citation>
    <scope>NUCLEOTIDE SEQUENCE</scope>
    <source>
        <strain evidence="9">DSM 43935</strain>
    </source>
</reference>
<evidence type="ECO:0000259" key="8">
    <source>
        <dbReference type="Pfam" id="PF21338"/>
    </source>
</evidence>
<dbReference type="AlphaFoldDB" id="A0AAE3GHY1"/>
<comment type="catalytic activity">
    <reaction evidence="1">
        <text>ATP-independent breakage of single-stranded DNA, followed by passage and rejoining.</text>
        <dbReference type="EC" id="5.6.2.1"/>
    </reaction>
</comment>
<dbReference type="Pfam" id="PF21338">
    <property type="entry name" value="Top1B_N_bact"/>
    <property type="match status" value="1"/>
</dbReference>
<dbReference type="PRINTS" id="PR00416">
    <property type="entry name" value="EUTPISMRASEI"/>
</dbReference>
<dbReference type="SUPFAM" id="SSF56349">
    <property type="entry name" value="DNA breaking-rejoining enzymes"/>
    <property type="match status" value="1"/>
</dbReference>
<dbReference type="EMBL" id="JAMTCK010000007">
    <property type="protein sequence ID" value="MCP2166468.1"/>
    <property type="molecule type" value="Genomic_DNA"/>
</dbReference>
<dbReference type="InterPro" id="IPR049331">
    <property type="entry name" value="Top1B_N_bact"/>
</dbReference>
<comment type="similarity">
    <text evidence="2">Belongs to the type IB topoisomerase family.</text>
</comment>
<dbReference type="InterPro" id="IPR011010">
    <property type="entry name" value="DNA_brk_join_enz"/>
</dbReference>
<evidence type="ECO:0000256" key="6">
    <source>
        <dbReference type="ARBA" id="ARBA00023235"/>
    </source>
</evidence>
<dbReference type="Pfam" id="PF01028">
    <property type="entry name" value="Topoisom_I"/>
    <property type="match status" value="1"/>
</dbReference>
<dbReference type="Gene3D" id="1.10.132.120">
    <property type="match status" value="1"/>
</dbReference>
<gene>
    <name evidence="9" type="ORF">LX83_003336</name>
</gene>
<keyword evidence="10" id="KW-1185">Reference proteome</keyword>
<evidence type="ECO:0000313" key="10">
    <source>
        <dbReference type="Proteomes" id="UP001206128"/>
    </source>
</evidence>
<feature type="domain" description="DNA topoisomerase I catalytic core eukaryotic-type" evidence="7">
    <location>
        <begin position="81"/>
        <end position="286"/>
    </location>
</feature>
<evidence type="ECO:0000313" key="9">
    <source>
        <dbReference type="EMBL" id="MCP2166468.1"/>
    </source>
</evidence>
<dbReference type="EC" id="5.6.2.1" evidence="3"/>
<evidence type="ECO:0000256" key="3">
    <source>
        <dbReference type="ARBA" id="ARBA00012891"/>
    </source>
</evidence>
<keyword evidence="4" id="KW-0799">Topoisomerase</keyword>
<dbReference type="Proteomes" id="UP001206128">
    <property type="component" value="Unassembled WGS sequence"/>
</dbReference>
<name>A0AAE3GHY1_9PSEU</name>
<dbReference type="PROSITE" id="PS52038">
    <property type="entry name" value="TOPO_IB_2"/>
    <property type="match status" value="1"/>
</dbReference>
<dbReference type="RefSeq" id="WP_253772370.1">
    <property type="nucleotide sequence ID" value="NZ_JAMTCK010000007.1"/>
</dbReference>
<protein>
    <recommendedName>
        <fullName evidence="3">DNA topoisomerase</fullName>
        <ecNumber evidence="3">5.6.2.1</ecNumber>
    </recommendedName>
</protein>
<dbReference type="InterPro" id="IPR035447">
    <property type="entry name" value="DNA_topo_I_N_sf"/>
</dbReference>